<comment type="subcellular location">
    <subcellularLocation>
        <location evidence="1">Endoplasmic reticulum membrane</location>
        <topology evidence="1">Multi-pass membrane protein</topology>
    </subcellularLocation>
</comment>
<dbReference type="GO" id="GO:0016255">
    <property type="term" value="P:attachment of GPI anchor to protein"/>
    <property type="evidence" value="ECO:0007669"/>
    <property type="project" value="InterPro"/>
</dbReference>
<evidence type="ECO:0000256" key="9">
    <source>
        <dbReference type="SAM" id="Phobius"/>
    </source>
</evidence>
<reference evidence="10 11" key="1">
    <citation type="journal article" date="2014" name="Genome Biol. Evol.">
        <title>The secreted proteins of Achlya hypogyna and Thraustotheca clavata identify the ancestral oomycete secretome and reveal gene acquisitions by horizontal gene transfer.</title>
        <authorList>
            <person name="Misner I."/>
            <person name="Blouin N."/>
            <person name="Leonard G."/>
            <person name="Richards T.A."/>
            <person name="Lane C.E."/>
        </authorList>
    </citation>
    <scope>NUCLEOTIDE SEQUENCE [LARGE SCALE GENOMIC DNA]</scope>
    <source>
        <strain evidence="10 11">ATCC 48635</strain>
    </source>
</reference>
<comment type="similarity">
    <text evidence="3">Belongs to the PIGU family.</text>
</comment>
<feature type="transmembrane region" description="Helical" evidence="9">
    <location>
        <begin position="261"/>
        <end position="281"/>
    </location>
</feature>
<keyword evidence="11" id="KW-1185">Reference proteome</keyword>
<gene>
    <name evidence="10" type="ORF">ACHHYP_09876</name>
</gene>
<evidence type="ECO:0008006" key="12">
    <source>
        <dbReference type="Google" id="ProtNLM"/>
    </source>
</evidence>
<feature type="transmembrane region" description="Helical" evidence="9">
    <location>
        <begin position="12"/>
        <end position="30"/>
    </location>
</feature>
<evidence type="ECO:0000256" key="4">
    <source>
        <dbReference type="ARBA" id="ARBA00022502"/>
    </source>
</evidence>
<feature type="transmembrane region" description="Helical" evidence="9">
    <location>
        <begin position="359"/>
        <end position="378"/>
    </location>
</feature>
<evidence type="ECO:0000313" key="11">
    <source>
        <dbReference type="Proteomes" id="UP000243579"/>
    </source>
</evidence>
<keyword evidence="7 9" id="KW-1133">Transmembrane helix</keyword>
<dbReference type="STRING" id="1202772.A0A1V9ZIX6"/>
<feature type="transmembrane region" description="Helical" evidence="9">
    <location>
        <begin position="288"/>
        <end position="309"/>
    </location>
</feature>
<evidence type="ECO:0000256" key="2">
    <source>
        <dbReference type="ARBA" id="ARBA00004687"/>
    </source>
</evidence>
<dbReference type="InterPro" id="IPR009600">
    <property type="entry name" value="PIG-U"/>
</dbReference>
<keyword evidence="5 9" id="KW-0812">Transmembrane</keyword>
<proteinExistence type="inferred from homology"/>
<organism evidence="10 11">
    <name type="scientific">Achlya hypogyna</name>
    <name type="common">Oomycete</name>
    <name type="synonym">Protoachlya hypogyna</name>
    <dbReference type="NCBI Taxonomy" id="1202772"/>
    <lineage>
        <taxon>Eukaryota</taxon>
        <taxon>Sar</taxon>
        <taxon>Stramenopiles</taxon>
        <taxon>Oomycota</taxon>
        <taxon>Saprolegniomycetes</taxon>
        <taxon>Saprolegniales</taxon>
        <taxon>Achlyaceae</taxon>
        <taxon>Achlya</taxon>
    </lineage>
</organism>
<dbReference type="Proteomes" id="UP000243579">
    <property type="component" value="Unassembled WGS sequence"/>
</dbReference>
<keyword evidence="4" id="KW-0337">GPI-anchor biosynthesis</keyword>
<sequence length="430" mass="47511">MTAAPKSTPSASVLGVVVAGVALRAALFYYDCDVALAHRPELTTPLNAIQRLREGLFLVSAGLDPYAGDVFHQPPLVLVGAMFLQEIGLSARLGACLTTMALDATIALGLASICRSFLAGQHAQQSENSRVWLNHPPMSPLVQPKYLPLTVTAAYLFNPYSLASSLVMSTSLLTYAAIVWSIALAMQHRLAPAILSLAFATYLSMYPLVLFPALVLMAHPTKRLLSAPWIVGSALFAGYVGLFLYLSKATTGSWAFLDHTYLWVLEYPDLTPNVGIFWYFFMELFDRFRAYFLFLLHVHPYLYVLPIYIRLHARPLAATAVLLGVFALFQAYPSVGDLGLFVASCLIHPRSVLGMQHKFITATGLVVASALLPVMWYLWLFPGSGNSNFFYNQTLVYQFFGVRLVIEFLTATMRRDKQLAEFWALAEATS</sequence>
<dbReference type="EMBL" id="JNBR01000095">
    <property type="protein sequence ID" value="OQR97871.1"/>
    <property type="molecule type" value="Genomic_DNA"/>
</dbReference>
<feature type="transmembrane region" description="Helical" evidence="9">
    <location>
        <begin position="321"/>
        <end position="347"/>
    </location>
</feature>
<evidence type="ECO:0000256" key="5">
    <source>
        <dbReference type="ARBA" id="ARBA00022692"/>
    </source>
</evidence>
<comment type="caution">
    <text evidence="10">The sequence shown here is derived from an EMBL/GenBank/DDBJ whole genome shotgun (WGS) entry which is preliminary data.</text>
</comment>
<dbReference type="OrthoDB" id="549017at2759"/>
<evidence type="ECO:0000256" key="3">
    <source>
        <dbReference type="ARBA" id="ARBA00010026"/>
    </source>
</evidence>
<dbReference type="PANTHER" id="PTHR13121:SF0">
    <property type="entry name" value="PHOSPHATIDYLINOSITOL GLYCAN ANCHOR BIOSYNTHESIS CLASS U PROTEIN"/>
    <property type="match status" value="1"/>
</dbReference>
<feature type="transmembrane region" description="Helical" evidence="9">
    <location>
        <begin position="166"/>
        <end position="187"/>
    </location>
</feature>
<evidence type="ECO:0000256" key="1">
    <source>
        <dbReference type="ARBA" id="ARBA00004477"/>
    </source>
</evidence>
<evidence type="ECO:0000256" key="7">
    <source>
        <dbReference type="ARBA" id="ARBA00022989"/>
    </source>
</evidence>
<protein>
    <recommendedName>
        <fullName evidence="12">GPI transamidase subunit PIG-U</fullName>
    </recommendedName>
</protein>
<evidence type="ECO:0000256" key="8">
    <source>
        <dbReference type="ARBA" id="ARBA00023136"/>
    </source>
</evidence>
<dbReference type="Pfam" id="PF06728">
    <property type="entry name" value="PIG-U"/>
    <property type="match status" value="1"/>
</dbReference>
<comment type="pathway">
    <text evidence="2">Glycolipid biosynthesis; glycosylphosphatidylinositol-anchor biosynthesis.</text>
</comment>
<dbReference type="AlphaFoldDB" id="A0A1V9ZIX6"/>
<keyword evidence="6" id="KW-0256">Endoplasmic reticulum</keyword>
<evidence type="ECO:0000313" key="10">
    <source>
        <dbReference type="EMBL" id="OQR97871.1"/>
    </source>
</evidence>
<accession>A0A1V9ZIX6</accession>
<dbReference type="UniPathway" id="UPA00196"/>
<dbReference type="GO" id="GO:0006506">
    <property type="term" value="P:GPI anchor biosynthetic process"/>
    <property type="evidence" value="ECO:0007669"/>
    <property type="project" value="UniProtKB-UniPathway"/>
</dbReference>
<name>A0A1V9ZIX6_ACHHY</name>
<evidence type="ECO:0000256" key="6">
    <source>
        <dbReference type="ARBA" id="ARBA00022824"/>
    </source>
</evidence>
<dbReference type="GO" id="GO:0042765">
    <property type="term" value="C:GPI-anchor transamidase complex"/>
    <property type="evidence" value="ECO:0007669"/>
    <property type="project" value="InterPro"/>
</dbReference>
<keyword evidence="8 9" id="KW-0472">Membrane</keyword>
<dbReference type="PANTHER" id="PTHR13121">
    <property type="entry name" value="GPI TRANSAMIDASE COMPONENT PIG-U"/>
    <property type="match status" value="1"/>
</dbReference>
<feature type="transmembrane region" description="Helical" evidence="9">
    <location>
        <begin position="193"/>
        <end position="217"/>
    </location>
</feature>
<feature type="transmembrane region" description="Helical" evidence="9">
    <location>
        <begin position="224"/>
        <end position="246"/>
    </location>
</feature>